<evidence type="ECO:0000313" key="2">
    <source>
        <dbReference type="Proteomes" id="UP000619743"/>
    </source>
</evidence>
<name>A0A8J2U6B5_9GAMM</name>
<gene>
    <name evidence="1" type="ORF">GCM10011369_24290</name>
</gene>
<reference evidence="2" key="1">
    <citation type="journal article" date="2019" name="Int. J. Syst. Evol. Microbiol.">
        <title>The Global Catalogue of Microorganisms (GCM) 10K type strain sequencing project: providing services to taxonomists for standard genome sequencing and annotation.</title>
        <authorList>
            <consortium name="The Broad Institute Genomics Platform"/>
            <consortium name="The Broad Institute Genome Sequencing Center for Infectious Disease"/>
            <person name="Wu L."/>
            <person name="Ma J."/>
        </authorList>
    </citation>
    <scope>NUCLEOTIDE SEQUENCE [LARGE SCALE GENOMIC DNA]</scope>
    <source>
        <strain evidence="2">CGMCC 1.10130</strain>
    </source>
</reference>
<organism evidence="1 2">
    <name type="scientific">Neiella marina</name>
    <dbReference type="NCBI Taxonomy" id="508461"/>
    <lineage>
        <taxon>Bacteria</taxon>
        <taxon>Pseudomonadati</taxon>
        <taxon>Pseudomonadota</taxon>
        <taxon>Gammaproteobacteria</taxon>
        <taxon>Alteromonadales</taxon>
        <taxon>Echinimonadaceae</taxon>
        <taxon>Neiella</taxon>
    </lineage>
</organism>
<evidence type="ECO:0000313" key="1">
    <source>
        <dbReference type="EMBL" id="GGA81478.1"/>
    </source>
</evidence>
<dbReference type="Proteomes" id="UP000619743">
    <property type="component" value="Unassembled WGS sequence"/>
</dbReference>
<keyword evidence="2" id="KW-1185">Reference proteome</keyword>
<accession>A0A8J2U6B5</accession>
<dbReference type="AlphaFoldDB" id="A0A8J2U6B5"/>
<dbReference type="EMBL" id="BMDX01000012">
    <property type="protein sequence ID" value="GGA81478.1"/>
    <property type="molecule type" value="Genomic_DNA"/>
</dbReference>
<sequence>MSIKACMTTLGLLITTFVISFYPSSPASSNTIKLATTVNYSSEEVTQSCERWVESERPEVKRLHRFSCFYDNRS</sequence>
<proteinExistence type="predicted"/>
<protein>
    <submittedName>
        <fullName evidence="1">Uncharacterized protein</fullName>
    </submittedName>
</protein>
<comment type="caution">
    <text evidence="1">The sequence shown here is derived from an EMBL/GenBank/DDBJ whole genome shotgun (WGS) entry which is preliminary data.</text>
</comment>